<protein>
    <submittedName>
        <fullName evidence="2">Uncharacterized protein</fullName>
    </submittedName>
</protein>
<dbReference type="WBParaSite" id="nRc.2.0.1.t37819-RA">
    <property type="protein sequence ID" value="nRc.2.0.1.t37819-RA"/>
    <property type="gene ID" value="nRc.2.0.1.g37819"/>
</dbReference>
<evidence type="ECO:0000313" key="2">
    <source>
        <dbReference type="WBParaSite" id="nRc.2.0.1.t37819-RA"/>
    </source>
</evidence>
<keyword evidence="1" id="KW-1185">Reference proteome</keyword>
<evidence type="ECO:0000313" key="1">
    <source>
        <dbReference type="Proteomes" id="UP000887565"/>
    </source>
</evidence>
<reference evidence="2" key="1">
    <citation type="submission" date="2022-11" db="UniProtKB">
        <authorList>
            <consortium name="WormBaseParasite"/>
        </authorList>
    </citation>
    <scope>IDENTIFICATION</scope>
</reference>
<proteinExistence type="predicted"/>
<accession>A0A915KIW2</accession>
<organism evidence="1 2">
    <name type="scientific">Romanomermis culicivorax</name>
    <name type="common">Nematode worm</name>
    <dbReference type="NCBI Taxonomy" id="13658"/>
    <lineage>
        <taxon>Eukaryota</taxon>
        <taxon>Metazoa</taxon>
        <taxon>Ecdysozoa</taxon>
        <taxon>Nematoda</taxon>
        <taxon>Enoplea</taxon>
        <taxon>Dorylaimia</taxon>
        <taxon>Mermithida</taxon>
        <taxon>Mermithoidea</taxon>
        <taxon>Mermithidae</taxon>
        <taxon>Romanomermis</taxon>
    </lineage>
</organism>
<dbReference type="Proteomes" id="UP000887565">
    <property type="component" value="Unplaced"/>
</dbReference>
<sequence length="196" mass="21658">FFLPKNIESKECLLNELLERKRKIEHEYYNGSALNEGTSRAKWPPSEMITFLWKTESFMKTIMTKMLFSLEIRCWTNSMYETAPAISNEHNTLVIKHQTTAIKGKVVDDDNDDDTTISSSAFELGNIATKTVDDGDTIKTVGGNNATKTIEDDDTTKTVDSINATKTVNGGNATKTAEGGHATRTIVGDAATVDRK</sequence>
<name>A0A915KIW2_ROMCU</name>
<dbReference type="AlphaFoldDB" id="A0A915KIW2"/>